<protein>
    <submittedName>
        <fullName evidence="1">Uncharacterized protein</fullName>
    </submittedName>
</protein>
<reference evidence="1 2" key="1">
    <citation type="submission" date="2020-10" db="EMBL/GenBank/DDBJ databases">
        <title>Phylogeny of dyella-like bacteria.</title>
        <authorList>
            <person name="Fu J."/>
        </authorList>
    </citation>
    <scope>NUCLEOTIDE SEQUENCE [LARGE SCALE GENOMIC DNA]</scope>
    <source>
        <strain evidence="1 2">KACC 19113</strain>
    </source>
</reference>
<dbReference type="Proteomes" id="UP001620339">
    <property type="component" value="Unassembled WGS sequence"/>
</dbReference>
<comment type="caution">
    <text evidence="1">The sequence shown here is derived from an EMBL/GenBank/DDBJ whole genome shotgun (WGS) entry which is preliminary data.</text>
</comment>
<name>A0ABW8JAP3_9GAMM</name>
<evidence type="ECO:0000313" key="2">
    <source>
        <dbReference type="Proteomes" id="UP001620339"/>
    </source>
</evidence>
<accession>A0ABW8JAP3</accession>
<organism evidence="1 2">
    <name type="scientific">Rhodanobacter hydrolyticus</name>
    <dbReference type="NCBI Taxonomy" id="2250595"/>
    <lineage>
        <taxon>Bacteria</taxon>
        <taxon>Pseudomonadati</taxon>
        <taxon>Pseudomonadota</taxon>
        <taxon>Gammaproteobacteria</taxon>
        <taxon>Lysobacterales</taxon>
        <taxon>Rhodanobacteraceae</taxon>
        <taxon>Rhodanobacter</taxon>
    </lineage>
</organism>
<proteinExistence type="predicted"/>
<sequence>MSFELFVQCFENGKPSGIPRDAIRDAFGAFLSEPESSYWHLSFGPRESCSLFLSPLAGAPSHVHSITVERPCADLRLWQGLAQLLAHDHTVLYFPGCPGPLLLNPQTARHLPRDMFDGLGDPIVVAVGQDILRCIEAA</sequence>
<keyword evidence="2" id="KW-1185">Reference proteome</keyword>
<gene>
    <name evidence="1" type="ORF">ISP25_13845</name>
</gene>
<evidence type="ECO:0000313" key="1">
    <source>
        <dbReference type="EMBL" id="MFK2878159.1"/>
    </source>
</evidence>
<dbReference type="EMBL" id="JADIKK010000008">
    <property type="protein sequence ID" value="MFK2878159.1"/>
    <property type="molecule type" value="Genomic_DNA"/>
</dbReference>
<dbReference type="RefSeq" id="WP_404614694.1">
    <property type="nucleotide sequence ID" value="NZ_JADIKK010000008.1"/>
</dbReference>